<keyword evidence="2" id="KW-1185">Reference proteome</keyword>
<gene>
    <name evidence="1" type="ORF">CAL65_11425</name>
</gene>
<dbReference type="EMBL" id="NFZW01000010">
    <property type="protein sequence ID" value="RFA36060.1"/>
    <property type="molecule type" value="Genomic_DNA"/>
</dbReference>
<protein>
    <recommendedName>
        <fullName evidence="3">Outer membrane protein beta-barrel domain-containing protein</fullName>
    </recommendedName>
</protein>
<dbReference type="Proteomes" id="UP000256763">
    <property type="component" value="Unassembled WGS sequence"/>
</dbReference>
<proteinExistence type="predicted"/>
<evidence type="ECO:0000313" key="1">
    <source>
        <dbReference type="EMBL" id="RFA36060.1"/>
    </source>
</evidence>
<accession>A0A3E0WSW1</accession>
<dbReference type="OrthoDB" id="6117719at2"/>
<evidence type="ECO:0008006" key="3">
    <source>
        <dbReference type="Google" id="ProtNLM"/>
    </source>
</evidence>
<evidence type="ECO:0000313" key="2">
    <source>
        <dbReference type="Proteomes" id="UP000256763"/>
    </source>
</evidence>
<comment type="caution">
    <text evidence="1">The sequence shown here is derived from an EMBL/GenBank/DDBJ whole genome shotgun (WGS) entry which is preliminary data.</text>
</comment>
<dbReference type="AlphaFoldDB" id="A0A3E0WSW1"/>
<organism evidence="1 2">
    <name type="scientific">Alkalilimnicola ehrlichii</name>
    <dbReference type="NCBI Taxonomy" id="351052"/>
    <lineage>
        <taxon>Bacteria</taxon>
        <taxon>Pseudomonadati</taxon>
        <taxon>Pseudomonadota</taxon>
        <taxon>Gammaproteobacteria</taxon>
        <taxon>Chromatiales</taxon>
        <taxon>Ectothiorhodospiraceae</taxon>
        <taxon>Alkalilimnicola</taxon>
    </lineage>
</organism>
<sequence length="155" mass="16958">MFRTKVVLFLTAVVLLFPATGYSAGYGLGIDVIRLVDKNQDGGMTNVYWQHGLSRDSALILGYSSGDDLTIIDAAYKHYFGAYTNSVFLQLGAGYYDGRNDSDLGLVAAIGYERRLARHLAASGSVRMIADVDEHLIGQRETPVFQPTLGLMLVF</sequence>
<name>A0A3E0WSW1_9GAMM</name>
<dbReference type="RefSeq" id="WP_116302208.1">
    <property type="nucleotide sequence ID" value="NZ_NFZV01000009.1"/>
</dbReference>
<reference evidence="2" key="1">
    <citation type="submission" date="2017-05" db="EMBL/GenBank/DDBJ databases">
        <authorList>
            <person name="Sharma S."/>
            <person name="Sidhu C."/>
            <person name="Pinnaka A.K."/>
        </authorList>
    </citation>
    <scope>NUCLEOTIDE SEQUENCE [LARGE SCALE GENOMIC DNA]</scope>
    <source>
        <strain evidence="2">AK93</strain>
    </source>
</reference>